<feature type="transmembrane region" description="Helical" evidence="1">
    <location>
        <begin position="53"/>
        <end position="78"/>
    </location>
</feature>
<feature type="transmembrane region" description="Helical" evidence="1">
    <location>
        <begin position="90"/>
        <end position="116"/>
    </location>
</feature>
<keyword evidence="3" id="KW-1185">Reference proteome</keyword>
<evidence type="ECO:0000256" key="1">
    <source>
        <dbReference type="SAM" id="Phobius"/>
    </source>
</evidence>
<evidence type="ECO:0000313" key="3">
    <source>
        <dbReference type="Proteomes" id="UP000193642"/>
    </source>
</evidence>
<evidence type="ECO:0000313" key="2">
    <source>
        <dbReference type="EMBL" id="ORY32436.1"/>
    </source>
</evidence>
<organism evidence="2 3">
    <name type="scientific">Rhizoclosmatium globosum</name>
    <dbReference type="NCBI Taxonomy" id="329046"/>
    <lineage>
        <taxon>Eukaryota</taxon>
        <taxon>Fungi</taxon>
        <taxon>Fungi incertae sedis</taxon>
        <taxon>Chytridiomycota</taxon>
        <taxon>Chytridiomycota incertae sedis</taxon>
        <taxon>Chytridiomycetes</taxon>
        <taxon>Chytridiales</taxon>
        <taxon>Chytriomycetaceae</taxon>
        <taxon>Rhizoclosmatium</taxon>
    </lineage>
</organism>
<feature type="transmembrane region" description="Helical" evidence="1">
    <location>
        <begin position="137"/>
        <end position="160"/>
    </location>
</feature>
<dbReference type="AlphaFoldDB" id="A0A1Y2BCK1"/>
<keyword evidence="1" id="KW-0472">Membrane</keyword>
<name>A0A1Y2BCK1_9FUNG</name>
<sequence length="209" mass="24038">MRYRLKQRAETKYYIWQSIKLTALATQEYAYVFFSWKLAGSLLNKVYPKRYPFILVLVKLSPFILYFQAIPAIIAAIIYGHFNPYMMRLIINGAVAIAALLMLVIYFLMLVAFIKFMHRTRGAESTITETNQKFRTISRYGIISANAGVISLLLLAAYTWTNIDVLLLSAYWFVLGMFGALFYMKTKLFGIIMKVRSIQKGEKIDGCEG</sequence>
<keyword evidence="1" id="KW-0812">Transmembrane</keyword>
<feature type="transmembrane region" description="Helical" evidence="1">
    <location>
        <begin position="166"/>
        <end position="184"/>
    </location>
</feature>
<dbReference type="EMBL" id="MCGO01000071">
    <property type="protein sequence ID" value="ORY32436.1"/>
    <property type="molecule type" value="Genomic_DNA"/>
</dbReference>
<keyword evidence="1" id="KW-1133">Transmembrane helix</keyword>
<dbReference type="Proteomes" id="UP000193642">
    <property type="component" value="Unassembled WGS sequence"/>
</dbReference>
<reference evidence="2 3" key="1">
    <citation type="submission" date="2016-07" db="EMBL/GenBank/DDBJ databases">
        <title>Pervasive Adenine N6-methylation of Active Genes in Fungi.</title>
        <authorList>
            <consortium name="DOE Joint Genome Institute"/>
            <person name="Mondo S.J."/>
            <person name="Dannebaum R.O."/>
            <person name="Kuo R.C."/>
            <person name="Labutti K."/>
            <person name="Haridas S."/>
            <person name="Kuo A."/>
            <person name="Salamov A."/>
            <person name="Ahrendt S.R."/>
            <person name="Lipzen A."/>
            <person name="Sullivan W."/>
            <person name="Andreopoulos W.B."/>
            <person name="Clum A."/>
            <person name="Lindquist E."/>
            <person name="Daum C."/>
            <person name="Ramamoorthy G.K."/>
            <person name="Gryganskyi A."/>
            <person name="Culley D."/>
            <person name="Magnuson J.K."/>
            <person name="James T.Y."/>
            <person name="O'Malley M.A."/>
            <person name="Stajich J.E."/>
            <person name="Spatafora J.W."/>
            <person name="Visel A."/>
            <person name="Grigoriev I.V."/>
        </authorList>
    </citation>
    <scope>NUCLEOTIDE SEQUENCE [LARGE SCALE GENOMIC DNA]</scope>
    <source>
        <strain evidence="2 3">JEL800</strain>
    </source>
</reference>
<accession>A0A1Y2BCK1</accession>
<gene>
    <name evidence="2" type="ORF">BCR33DRAFT_723466</name>
</gene>
<proteinExistence type="predicted"/>
<comment type="caution">
    <text evidence="2">The sequence shown here is derived from an EMBL/GenBank/DDBJ whole genome shotgun (WGS) entry which is preliminary data.</text>
</comment>
<protein>
    <submittedName>
        <fullName evidence="2">Uncharacterized protein</fullName>
    </submittedName>
</protein>